<dbReference type="RefSeq" id="WP_189346861.1">
    <property type="nucleotide sequence ID" value="NZ_BMYT01000005.1"/>
</dbReference>
<gene>
    <name evidence="2" type="ORF">GCM10011282_28780</name>
</gene>
<dbReference type="CDD" id="cd04301">
    <property type="entry name" value="NAT_SF"/>
    <property type="match status" value="1"/>
</dbReference>
<dbReference type="InterPro" id="IPR016181">
    <property type="entry name" value="Acyl_CoA_acyltransferase"/>
</dbReference>
<keyword evidence="3" id="KW-1185">Reference proteome</keyword>
<dbReference type="SUPFAM" id="SSF55729">
    <property type="entry name" value="Acyl-CoA N-acyltransferases (Nat)"/>
    <property type="match status" value="1"/>
</dbReference>
<accession>A0ABQ2XKQ1</accession>
<name>A0ABQ2XKQ1_9BURK</name>
<evidence type="ECO:0000313" key="3">
    <source>
        <dbReference type="Proteomes" id="UP000620127"/>
    </source>
</evidence>
<dbReference type="PROSITE" id="PS51186">
    <property type="entry name" value="GNAT"/>
    <property type="match status" value="1"/>
</dbReference>
<dbReference type="EMBL" id="BMYT01000005">
    <property type="protein sequence ID" value="GGX20892.1"/>
    <property type="molecule type" value="Genomic_DNA"/>
</dbReference>
<reference evidence="3" key="1">
    <citation type="journal article" date="2019" name="Int. J. Syst. Evol. Microbiol.">
        <title>The Global Catalogue of Microorganisms (GCM) 10K type strain sequencing project: providing services to taxonomists for standard genome sequencing and annotation.</title>
        <authorList>
            <consortium name="The Broad Institute Genomics Platform"/>
            <consortium name="The Broad Institute Genome Sequencing Center for Infectious Disease"/>
            <person name="Wu L."/>
            <person name="Ma J."/>
        </authorList>
    </citation>
    <scope>NUCLEOTIDE SEQUENCE [LARGE SCALE GENOMIC DNA]</scope>
    <source>
        <strain evidence="3">KCTC 23916</strain>
    </source>
</reference>
<evidence type="ECO:0000259" key="1">
    <source>
        <dbReference type="PROSITE" id="PS51186"/>
    </source>
</evidence>
<comment type="caution">
    <text evidence="2">The sequence shown here is derived from an EMBL/GenBank/DDBJ whole genome shotgun (WGS) entry which is preliminary data.</text>
</comment>
<dbReference type="PANTHER" id="PTHR43415">
    <property type="entry name" value="SPERMIDINE N(1)-ACETYLTRANSFERASE"/>
    <property type="match status" value="1"/>
</dbReference>
<feature type="domain" description="N-acetyltransferase" evidence="1">
    <location>
        <begin position="1"/>
        <end position="159"/>
    </location>
</feature>
<protein>
    <recommendedName>
        <fullName evidence="1">N-acetyltransferase domain-containing protein</fullName>
    </recommendedName>
</protein>
<proteinExistence type="predicted"/>
<sequence>MHRLSNADDFEFIYHLYMHPEINPFLLYEPMEKSAFAPIFQQLLDDEVLYVFEVNHIPIGMFKLIPLKYRTAHIAYLGGVAIDPRFSGQGFAQKMFAGIIALGKTRNLKRIELSVSVENARAIALYEKCGFQQEGVLRKYTYLQSENRYLDEALMAYLY</sequence>
<dbReference type="Proteomes" id="UP000620127">
    <property type="component" value="Unassembled WGS sequence"/>
</dbReference>
<dbReference type="PANTHER" id="PTHR43415:SF3">
    <property type="entry name" value="GNAT-FAMILY ACETYLTRANSFERASE"/>
    <property type="match status" value="1"/>
</dbReference>
<dbReference type="Gene3D" id="3.40.630.30">
    <property type="match status" value="1"/>
</dbReference>
<dbReference type="Pfam" id="PF00583">
    <property type="entry name" value="Acetyltransf_1"/>
    <property type="match status" value="1"/>
</dbReference>
<organism evidence="2 3">
    <name type="scientific">Undibacterium macrobrachii</name>
    <dbReference type="NCBI Taxonomy" id="1119058"/>
    <lineage>
        <taxon>Bacteria</taxon>
        <taxon>Pseudomonadati</taxon>
        <taxon>Pseudomonadota</taxon>
        <taxon>Betaproteobacteria</taxon>
        <taxon>Burkholderiales</taxon>
        <taxon>Oxalobacteraceae</taxon>
        <taxon>Undibacterium</taxon>
    </lineage>
</organism>
<dbReference type="InterPro" id="IPR000182">
    <property type="entry name" value="GNAT_dom"/>
</dbReference>
<evidence type="ECO:0000313" key="2">
    <source>
        <dbReference type="EMBL" id="GGX20892.1"/>
    </source>
</evidence>